<gene>
    <name evidence="1" type="ORF">GCM10010873_05310</name>
</gene>
<protein>
    <recommendedName>
        <fullName evidence="3">BrnA antitoxin of type II toxin-antitoxin system</fullName>
    </recommendedName>
</protein>
<dbReference type="EMBL" id="BSPP01000002">
    <property type="protein sequence ID" value="GLS85558.1"/>
    <property type="molecule type" value="Genomic_DNA"/>
</dbReference>
<evidence type="ECO:0000313" key="2">
    <source>
        <dbReference type="Proteomes" id="UP001157355"/>
    </source>
</evidence>
<keyword evidence="2" id="KW-1185">Reference proteome</keyword>
<dbReference type="InterPro" id="IPR025528">
    <property type="entry name" value="BrnA_antitoxin"/>
</dbReference>
<dbReference type="Pfam" id="PF14384">
    <property type="entry name" value="BrnA_antitoxin"/>
    <property type="match status" value="1"/>
</dbReference>
<proteinExistence type="predicted"/>
<comment type="caution">
    <text evidence="1">The sequence shown here is derived from an EMBL/GenBank/DDBJ whole genome shotgun (WGS) entry which is preliminary data.</text>
</comment>
<evidence type="ECO:0000313" key="1">
    <source>
        <dbReference type="EMBL" id="GLS85558.1"/>
    </source>
</evidence>
<name>A0AA37TQY1_9RHOB</name>
<dbReference type="Proteomes" id="UP001157355">
    <property type="component" value="Unassembled WGS sequence"/>
</dbReference>
<accession>A0AA37TQY1</accession>
<organism evidence="1 2">
    <name type="scientific">Cypionkella aquatica</name>
    <dbReference type="NCBI Taxonomy" id="1756042"/>
    <lineage>
        <taxon>Bacteria</taxon>
        <taxon>Pseudomonadati</taxon>
        <taxon>Pseudomonadota</taxon>
        <taxon>Alphaproteobacteria</taxon>
        <taxon>Rhodobacterales</taxon>
        <taxon>Paracoccaceae</taxon>
        <taxon>Cypionkella</taxon>
    </lineage>
</organism>
<evidence type="ECO:0008006" key="3">
    <source>
        <dbReference type="Google" id="ProtNLM"/>
    </source>
</evidence>
<dbReference type="AlphaFoldDB" id="A0AA37TQY1"/>
<dbReference type="RefSeq" id="WP_284323770.1">
    <property type="nucleotide sequence ID" value="NZ_BSPP01000002.1"/>
</dbReference>
<reference evidence="1 2" key="1">
    <citation type="journal article" date="2014" name="Int. J. Syst. Evol. Microbiol.">
        <title>Complete genome sequence of Corynebacterium casei LMG S-19264T (=DSM 44701T), isolated from a smear-ripened cheese.</title>
        <authorList>
            <consortium name="US DOE Joint Genome Institute (JGI-PGF)"/>
            <person name="Walter F."/>
            <person name="Albersmeier A."/>
            <person name="Kalinowski J."/>
            <person name="Ruckert C."/>
        </authorList>
    </citation>
    <scope>NUCLEOTIDE SEQUENCE [LARGE SCALE GENOMIC DNA]</scope>
    <source>
        <strain evidence="1 2">NBRC 111766</strain>
    </source>
</reference>
<sequence length="155" mass="17678">MPDIAKMTPRQRSHFTYLMDVMLRLEWDFHNAIRSNGRVPLAWEEIARETPHQIKEKITLDLDKDVLKFFKAMGKGHGPRINAVLKNFMHARLSGVVEGSETLASYQRDAARNAGARPAFGEIARMLGEEPEPEPERKETTPELVDRVMRLLGKG</sequence>